<dbReference type="GO" id="GO:0030313">
    <property type="term" value="C:cell envelope"/>
    <property type="evidence" value="ECO:0007669"/>
    <property type="project" value="UniProtKB-SubCell"/>
</dbReference>
<dbReference type="EMBL" id="JWJG01000028">
    <property type="protein sequence ID" value="KIF79920.1"/>
    <property type="molecule type" value="Genomic_DNA"/>
</dbReference>
<dbReference type="PANTHER" id="PTHR42852">
    <property type="entry name" value="THIOL:DISULFIDE INTERCHANGE PROTEIN DSBE"/>
    <property type="match status" value="1"/>
</dbReference>
<evidence type="ECO:0000256" key="3">
    <source>
        <dbReference type="ARBA" id="ARBA00023157"/>
    </source>
</evidence>
<dbReference type="PANTHER" id="PTHR42852:SF6">
    <property type="entry name" value="THIOL:DISULFIDE INTERCHANGE PROTEIN DSBE"/>
    <property type="match status" value="1"/>
</dbReference>
<dbReference type="RefSeq" id="WP_040038831.1">
    <property type="nucleotide sequence ID" value="NZ_JWJG01000028.1"/>
</dbReference>
<protein>
    <submittedName>
        <fullName evidence="7">Thiol-disulfide isomerase</fullName>
    </submittedName>
</protein>
<dbReference type="Gene3D" id="3.40.30.10">
    <property type="entry name" value="Glutaredoxin"/>
    <property type="match status" value="1"/>
</dbReference>
<name>A0A0C2BFC4_9BURK</name>
<dbReference type="STRING" id="709839.TSA66_02270"/>
<accession>A0A0C2BFC4</accession>
<keyword evidence="3" id="KW-1015">Disulfide bond</keyword>
<dbReference type="CDD" id="cd02966">
    <property type="entry name" value="TlpA_like_family"/>
    <property type="match status" value="1"/>
</dbReference>
<dbReference type="InterPro" id="IPR013766">
    <property type="entry name" value="Thioredoxin_domain"/>
</dbReference>
<evidence type="ECO:0000313" key="8">
    <source>
        <dbReference type="Proteomes" id="UP000031572"/>
    </source>
</evidence>
<dbReference type="InterPro" id="IPR050553">
    <property type="entry name" value="Thioredoxin_ResA/DsbE_sf"/>
</dbReference>
<keyword evidence="7" id="KW-0413">Isomerase</keyword>
<keyword evidence="4" id="KW-0676">Redox-active center</keyword>
<evidence type="ECO:0000256" key="4">
    <source>
        <dbReference type="ARBA" id="ARBA00023284"/>
    </source>
</evidence>
<feature type="chain" id="PRO_5002146523" evidence="5">
    <location>
        <begin position="22"/>
        <end position="170"/>
    </location>
</feature>
<evidence type="ECO:0000313" key="7">
    <source>
        <dbReference type="EMBL" id="KIF79920.1"/>
    </source>
</evidence>
<dbReference type="PROSITE" id="PS51352">
    <property type="entry name" value="THIOREDOXIN_2"/>
    <property type="match status" value="1"/>
</dbReference>
<reference evidence="7 8" key="1">
    <citation type="submission" date="2014-12" db="EMBL/GenBank/DDBJ databases">
        <title>Denitrispirillum autotrophicum gen. nov., sp. nov., Denitrifying, Facultatively Autotrophic Bacteria Isolated from Rice Paddy Soil.</title>
        <authorList>
            <person name="Ishii S."/>
            <person name="Ashida N."/>
            <person name="Ohno H."/>
            <person name="Otsuka S."/>
            <person name="Yokota A."/>
            <person name="Senoo K."/>
        </authorList>
    </citation>
    <scope>NUCLEOTIDE SEQUENCE [LARGE SCALE GENOMIC DNA]</scope>
    <source>
        <strain evidence="7 8">TSA66</strain>
    </source>
</reference>
<feature type="signal peptide" evidence="5">
    <location>
        <begin position="1"/>
        <end position="21"/>
    </location>
</feature>
<dbReference type="Proteomes" id="UP000031572">
    <property type="component" value="Unassembled WGS sequence"/>
</dbReference>
<feature type="domain" description="Thioredoxin" evidence="6">
    <location>
        <begin position="27"/>
        <end position="167"/>
    </location>
</feature>
<dbReference type="InterPro" id="IPR036249">
    <property type="entry name" value="Thioredoxin-like_sf"/>
</dbReference>
<dbReference type="AlphaFoldDB" id="A0A0C2BFC4"/>
<dbReference type="GO" id="GO:0016491">
    <property type="term" value="F:oxidoreductase activity"/>
    <property type="evidence" value="ECO:0007669"/>
    <property type="project" value="InterPro"/>
</dbReference>
<dbReference type="GO" id="GO:0017004">
    <property type="term" value="P:cytochrome complex assembly"/>
    <property type="evidence" value="ECO:0007669"/>
    <property type="project" value="UniProtKB-KW"/>
</dbReference>
<evidence type="ECO:0000256" key="5">
    <source>
        <dbReference type="SAM" id="SignalP"/>
    </source>
</evidence>
<dbReference type="GO" id="GO:0016853">
    <property type="term" value="F:isomerase activity"/>
    <property type="evidence" value="ECO:0007669"/>
    <property type="project" value="UniProtKB-KW"/>
</dbReference>
<keyword evidence="2" id="KW-0201">Cytochrome c-type biogenesis</keyword>
<keyword evidence="8" id="KW-1185">Reference proteome</keyword>
<gene>
    <name evidence="7" type="ORF">TSA66_02270</name>
</gene>
<dbReference type="OrthoDB" id="9811352at2"/>
<comment type="caution">
    <text evidence="7">The sequence shown here is derived from an EMBL/GenBank/DDBJ whole genome shotgun (WGS) entry which is preliminary data.</text>
</comment>
<dbReference type="Pfam" id="PF08534">
    <property type="entry name" value="Redoxin"/>
    <property type="match status" value="1"/>
</dbReference>
<dbReference type="SUPFAM" id="SSF52833">
    <property type="entry name" value="Thioredoxin-like"/>
    <property type="match status" value="1"/>
</dbReference>
<proteinExistence type="predicted"/>
<dbReference type="InterPro" id="IPR013740">
    <property type="entry name" value="Redoxin"/>
</dbReference>
<comment type="subcellular location">
    <subcellularLocation>
        <location evidence="1">Cell envelope</location>
    </subcellularLocation>
</comment>
<sequence>MKNTLSALALCIATGASAAFAATPGEVPVGGVLREAQMQGLSGSPARLSAYRGKPLVINVWASWCSPCRQEMGSLERLSRLFGGKHFDVIGISTDDYREPAQAFLRQSGTTFPNFIDSRLFMENMLGADRIPLTLLVDTNGRVLAKYYGARQWDSPESVDMIARAFHIKF</sequence>
<organism evidence="7 8">
    <name type="scientific">Noviherbaspirillum autotrophicum</name>
    <dbReference type="NCBI Taxonomy" id="709839"/>
    <lineage>
        <taxon>Bacteria</taxon>
        <taxon>Pseudomonadati</taxon>
        <taxon>Pseudomonadota</taxon>
        <taxon>Betaproteobacteria</taxon>
        <taxon>Burkholderiales</taxon>
        <taxon>Oxalobacteraceae</taxon>
        <taxon>Noviherbaspirillum</taxon>
    </lineage>
</organism>
<keyword evidence="5" id="KW-0732">Signal</keyword>
<evidence type="ECO:0000259" key="6">
    <source>
        <dbReference type="PROSITE" id="PS51352"/>
    </source>
</evidence>
<evidence type="ECO:0000256" key="1">
    <source>
        <dbReference type="ARBA" id="ARBA00004196"/>
    </source>
</evidence>
<evidence type="ECO:0000256" key="2">
    <source>
        <dbReference type="ARBA" id="ARBA00022748"/>
    </source>
</evidence>